<name>A0A8S5UE63_9CAUD</name>
<sequence>MDELEKLKEKERELWAGGMNKETKIFYLCDRKACQLCSGENCDHTKNIEHARNFKNNHGIYVENDNRDKEDELEKALRELIKLGSFELKDYEIIEGKLRHILNMFRG</sequence>
<protein>
    <submittedName>
        <fullName evidence="1">Uncharacterized protein</fullName>
    </submittedName>
</protein>
<organism evidence="1">
    <name type="scientific">Myoviridae sp. ct1AP5</name>
    <dbReference type="NCBI Taxonomy" id="2825017"/>
    <lineage>
        <taxon>Viruses</taxon>
        <taxon>Duplodnaviria</taxon>
        <taxon>Heunggongvirae</taxon>
        <taxon>Uroviricota</taxon>
        <taxon>Caudoviricetes</taxon>
    </lineage>
</organism>
<evidence type="ECO:0000313" key="1">
    <source>
        <dbReference type="EMBL" id="DAF92690.1"/>
    </source>
</evidence>
<reference evidence="1" key="1">
    <citation type="journal article" date="2021" name="Proc. Natl. Acad. Sci. U.S.A.">
        <title>A Catalog of Tens of Thousands of Viruses from Human Metagenomes Reveals Hidden Associations with Chronic Diseases.</title>
        <authorList>
            <person name="Tisza M.J."/>
            <person name="Buck C.B."/>
        </authorList>
    </citation>
    <scope>NUCLEOTIDE SEQUENCE</scope>
    <source>
        <strain evidence="1">Ct1AP5</strain>
    </source>
</reference>
<accession>A0A8S5UE63</accession>
<proteinExistence type="predicted"/>
<dbReference type="EMBL" id="BK016070">
    <property type="protein sequence ID" value="DAF92690.1"/>
    <property type="molecule type" value="Genomic_DNA"/>
</dbReference>